<dbReference type="Gene3D" id="2.30.29.30">
    <property type="entry name" value="Pleckstrin-homology domain (PH domain)/Phosphotyrosine-binding domain (PTB)"/>
    <property type="match status" value="1"/>
</dbReference>
<accession>A0A1I3VAA9</accession>
<proteinExistence type="predicted"/>
<sequence>MKNKQSALILPPDEKVILEKRANFKYKWYNYIGGKVVLTNKALYFKSHKLNLKEDTTRIVLENIHVLRKGNSLKVIPNRMIVGDREGNEYTFVVTNRNEFYNAVEEQLK</sequence>
<dbReference type="Proteomes" id="UP000199589">
    <property type="component" value="Unassembled WGS sequence"/>
</dbReference>
<protein>
    <recommendedName>
        <fullName evidence="3">GRAM domain-containing protein</fullName>
    </recommendedName>
</protein>
<evidence type="ECO:0008006" key="3">
    <source>
        <dbReference type="Google" id="ProtNLM"/>
    </source>
</evidence>
<organism evidence="1 2">
    <name type="scientific">Marinilactibacillus piezotolerans</name>
    <dbReference type="NCBI Taxonomy" id="258723"/>
    <lineage>
        <taxon>Bacteria</taxon>
        <taxon>Bacillati</taxon>
        <taxon>Bacillota</taxon>
        <taxon>Bacilli</taxon>
        <taxon>Lactobacillales</taxon>
        <taxon>Carnobacteriaceae</taxon>
        <taxon>Marinilactibacillus</taxon>
    </lineage>
</organism>
<evidence type="ECO:0000313" key="2">
    <source>
        <dbReference type="Proteomes" id="UP000199589"/>
    </source>
</evidence>
<reference evidence="2" key="1">
    <citation type="submission" date="2016-10" db="EMBL/GenBank/DDBJ databases">
        <authorList>
            <person name="Varghese N."/>
            <person name="Submissions S."/>
        </authorList>
    </citation>
    <scope>NUCLEOTIDE SEQUENCE [LARGE SCALE GENOMIC DNA]</scope>
    <source>
        <strain evidence="2">DSM 16108</strain>
    </source>
</reference>
<dbReference type="RefSeq" id="WP_091895479.1">
    <property type="nucleotide sequence ID" value="NZ_FOSJ01000002.1"/>
</dbReference>
<dbReference type="OrthoDB" id="2085436at2"/>
<dbReference type="AlphaFoldDB" id="A0A1I3VAA9"/>
<keyword evidence="2" id="KW-1185">Reference proteome</keyword>
<evidence type="ECO:0000313" key="1">
    <source>
        <dbReference type="EMBL" id="SFJ91929.1"/>
    </source>
</evidence>
<gene>
    <name evidence="1" type="ORF">SAMN04488569_100296</name>
</gene>
<dbReference type="InterPro" id="IPR011993">
    <property type="entry name" value="PH-like_dom_sf"/>
</dbReference>
<dbReference type="EMBL" id="FOSJ01000002">
    <property type="protein sequence ID" value="SFJ91929.1"/>
    <property type="molecule type" value="Genomic_DNA"/>
</dbReference>
<name>A0A1I3VAA9_9LACT</name>